<organism evidence="7 9">
    <name type="scientific">Saliniramus fredricksonii</name>
    <dbReference type="NCBI Taxonomy" id="1653334"/>
    <lineage>
        <taxon>Bacteria</taxon>
        <taxon>Pseudomonadati</taxon>
        <taxon>Pseudomonadota</taxon>
        <taxon>Alphaproteobacteria</taxon>
        <taxon>Hyphomicrobiales</taxon>
        <taxon>Salinarimonadaceae</taxon>
        <taxon>Saliniramus</taxon>
    </lineage>
</organism>
<gene>
    <name evidence="8" type="ORF">GA0071312_2317</name>
    <name evidence="7" type="ORF">HLUCCO17_02600</name>
</gene>
<dbReference type="Pfam" id="PF02588">
    <property type="entry name" value="YitT_membrane"/>
    <property type="match status" value="1"/>
</dbReference>
<dbReference type="RefSeq" id="WP_238947192.1">
    <property type="nucleotide sequence ID" value="NZ_FMBM01000002.1"/>
</dbReference>
<feature type="transmembrane region" description="Helical" evidence="6">
    <location>
        <begin position="90"/>
        <end position="108"/>
    </location>
</feature>
<comment type="caution">
    <text evidence="7">The sequence shown here is derived from an EMBL/GenBank/DDBJ whole genome shotgun (WGS) entry which is preliminary data.</text>
</comment>
<feature type="transmembrane region" description="Helical" evidence="6">
    <location>
        <begin position="65"/>
        <end position="83"/>
    </location>
</feature>
<dbReference type="Proteomes" id="UP000182800">
    <property type="component" value="Unassembled WGS sequence"/>
</dbReference>
<evidence type="ECO:0000256" key="1">
    <source>
        <dbReference type="ARBA" id="ARBA00004651"/>
    </source>
</evidence>
<dbReference type="PATRIC" id="fig|1653334.4.peg.1040"/>
<evidence type="ECO:0000313" key="8">
    <source>
        <dbReference type="EMBL" id="SCC81379.1"/>
    </source>
</evidence>
<evidence type="ECO:0000256" key="6">
    <source>
        <dbReference type="SAM" id="Phobius"/>
    </source>
</evidence>
<accession>A0A0P7YDQ0</accession>
<dbReference type="STRING" id="1653334.GA0071312_2317"/>
<dbReference type="EMBL" id="FMBM01000002">
    <property type="protein sequence ID" value="SCC81379.1"/>
    <property type="molecule type" value="Genomic_DNA"/>
</dbReference>
<comment type="subcellular location">
    <subcellularLocation>
        <location evidence="1">Cell membrane</location>
        <topology evidence="1">Multi-pass membrane protein</topology>
    </subcellularLocation>
</comment>
<dbReference type="GO" id="GO:0005886">
    <property type="term" value="C:plasma membrane"/>
    <property type="evidence" value="ECO:0007669"/>
    <property type="project" value="UniProtKB-SubCell"/>
</dbReference>
<evidence type="ECO:0000313" key="9">
    <source>
        <dbReference type="Proteomes" id="UP000050497"/>
    </source>
</evidence>
<protein>
    <submittedName>
        <fullName evidence="7">Putative BCR, YitT family</fullName>
    </submittedName>
    <submittedName>
        <fullName evidence="8">Uncharacterized 5xTM membrane BCR, YitT family COG1284</fullName>
    </submittedName>
</protein>
<reference evidence="7 9" key="1">
    <citation type="submission" date="2015-09" db="EMBL/GenBank/DDBJ databases">
        <title>Identification and resolution of microdiversity through metagenomic sequencing of parallel consortia.</title>
        <authorList>
            <person name="Nelson W.C."/>
            <person name="Romine M.F."/>
            <person name="Lindemann S.R."/>
        </authorList>
    </citation>
    <scope>NUCLEOTIDE SEQUENCE [LARGE SCALE GENOMIC DNA]</scope>
    <source>
        <strain evidence="7">HL-109</strain>
    </source>
</reference>
<dbReference type="InterPro" id="IPR003740">
    <property type="entry name" value="YitT"/>
</dbReference>
<evidence type="ECO:0000256" key="4">
    <source>
        <dbReference type="ARBA" id="ARBA00022989"/>
    </source>
</evidence>
<evidence type="ECO:0000313" key="10">
    <source>
        <dbReference type="Proteomes" id="UP000182800"/>
    </source>
</evidence>
<evidence type="ECO:0000256" key="2">
    <source>
        <dbReference type="ARBA" id="ARBA00022475"/>
    </source>
</evidence>
<feature type="transmembrane region" description="Helical" evidence="6">
    <location>
        <begin position="158"/>
        <end position="180"/>
    </location>
</feature>
<dbReference type="InterPro" id="IPR051461">
    <property type="entry name" value="UPF0750_membrane"/>
</dbReference>
<evidence type="ECO:0000313" key="7">
    <source>
        <dbReference type="EMBL" id="KPQ12478.1"/>
    </source>
</evidence>
<proteinExistence type="predicted"/>
<dbReference type="AlphaFoldDB" id="A0A0P7YDQ0"/>
<sequence length="213" mass="23007">MKMRAISDEGDAVQAKERHRLYEDAIALVIGTLLVALGITFYAQAEILTSGLAGLSLLLDYASGYGFPVIFFLINVPFFLLALRRLGMAATLRTVLAIGLVSVFTRYTPEWVRVDAIAPLYAALFGGVVTGVGLLVLFRHRTGLGGVNLVAIDLQERFGLRAGYVLLGVDLTILVAAAFHLPPDKLALSVLGAGVLNMILALNHRPERYRGRS</sequence>
<evidence type="ECO:0000256" key="3">
    <source>
        <dbReference type="ARBA" id="ARBA00022692"/>
    </source>
</evidence>
<dbReference type="PANTHER" id="PTHR33545">
    <property type="entry name" value="UPF0750 MEMBRANE PROTEIN YITT-RELATED"/>
    <property type="match status" value="1"/>
</dbReference>
<keyword evidence="10" id="KW-1185">Reference proteome</keyword>
<evidence type="ECO:0000256" key="5">
    <source>
        <dbReference type="ARBA" id="ARBA00023136"/>
    </source>
</evidence>
<keyword evidence="2" id="KW-1003">Cell membrane</keyword>
<dbReference type="Proteomes" id="UP000050497">
    <property type="component" value="Unassembled WGS sequence"/>
</dbReference>
<feature type="transmembrane region" description="Helical" evidence="6">
    <location>
        <begin position="186"/>
        <end position="203"/>
    </location>
</feature>
<keyword evidence="3 6" id="KW-0812">Transmembrane</keyword>
<dbReference type="PANTHER" id="PTHR33545:SF5">
    <property type="entry name" value="UPF0750 MEMBRANE PROTEIN YITT"/>
    <property type="match status" value="1"/>
</dbReference>
<dbReference type="EMBL" id="LJSX01000002">
    <property type="protein sequence ID" value="KPQ12478.1"/>
    <property type="molecule type" value="Genomic_DNA"/>
</dbReference>
<feature type="transmembrane region" description="Helical" evidence="6">
    <location>
        <begin position="21"/>
        <end position="45"/>
    </location>
</feature>
<keyword evidence="5 6" id="KW-0472">Membrane</keyword>
<reference evidence="8 10" key="2">
    <citation type="submission" date="2016-08" db="EMBL/GenBank/DDBJ databases">
        <authorList>
            <person name="Varghese N."/>
            <person name="Submissions Spin"/>
        </authorList>
    </citation>
    <scope>NUCLEOTIDE SEQUENCE [LARGE SCALE GENOMIC DNA]</scope>
    <source>
        <strain evidence="8 10">HL-109</strain>
    </source>
</reference>
<keyword evidence="4 6" id="KW-1133">Transmembrane helix</keyword>
<name>A0A0P7YDQ0_9HYPH</name>
<feature type="transmembrane region" description="Helical" evidence="6">
    <location>
        <begin position="120"/>
        <end position="138"/>
    </location>
</feature>